<keyword evidence="1 2" id="KW-0193">Cuticle</keyword>
<dbReference type="PANTHER" id="PTHR10380:SF238">
    <property type="entry name" value="CUTICULAR PROTEIN 65EA-RELATED"/>
    <property type="match status" value="1"/>
</dbReference>
<sequence length="89" mass="9449">MAAWYKVLLSLEDRLPITGSSGFKYSFKSSDGVVRQESGVLENANSDNPSSSVSGSFSYIGPDGNAFSVGYVADKDGFRPQGAHIPAKK</sequence>
<protein>
    <submittedName>
        <fullName evidence="3">Uncharacterized protein</fullName>
    </submittedName>
</protein>
<organism evidence="3">
    <name type="scientific">Timema poppense</name>
    <name type="common">Walking stick</name>
    <dbReference type="NCBI Taxonomy" id="170557"/>
    <lineage>
        <taxon>Eukaryota</taxon>
        <taxon>Metazoa</taxon>
        <taxon>Ecdysozoa</taxon>
        <taxon>Arthropoda</taxon>
        <taxon>Hexapoda</taxon>
        <taxon>Insecta</taxon>
        <taxon>Pterygota</taxon>
        <taxon>Neoptera</taxon>
        <taxon>Polyneoptera</taxon>
        <taxon>Phasmatodea</taxon>
        <taxon>Timematodea</taxon>
        <taxon>Timematoidea</taxon>
        <taxon>Timematidae</taxon>
        <taxon>Timema</taxon>
    </lineage>
</organism>
<gene>
    <name evidence="3" type="ORF">TPSB3V08_LOCUS14275</name>
</gene>
<dbReference type="GO" id="GO:0008010">
    <property type="term" value="F:structural constituent of chitin-based larval cuticle"/>
    <property type="evidence" value="ECO:0007669"/>
    <property type="project" value="TreeGrafter"/>
</dbReference>
<evidence type="ECO:0000313" key="3">
    <source>
        <dbReference type="EMBL" id="CAD7420860.1"/>
    </source>
</evidence>
<dbReference type="PROSITE" id="PS51155">
    <property type="entry name" value="CHIT_BIND_RR_2"/>
    <property type="match status" value="1"/>
</dbReference>
<dbReference type="EMBL" id="OD038776">
    <property type="protein sequence ID" value="CAD7420860.1"/>
    <property type="molecule type" value="Genomic_DNA"/>
</dbReference>
<proteinExistence type="predicted"/>
<dbReference type="PRINTS" id="PR00947">
    <property type="entry name" value="CUTICLE"/>
</dbReference>
<accession>A0A7R9DTW7</accession>
<evidence type="ECO:0000256" key="1">
    <source>
        <dbReference type="ARBA" id="ARBA00022460"/>
    </source>
</evidence>
<dbReference type="Pfam" id="PF00379">
    <property type="entry name" value="Chitin_bind_4"/>
    <property type="match status" value="1"/>
</dbReference>
<dbReference type="InterPro" id="IPR031311">
    <property type="entry name" value="CHIT_BIND_RR_consensus"/>
</dbReference>
<dbReference type="InterPro" id="IPR050468">
    <property type="entry name" value="Cuticle_Struct_Prot"/>
</dbReference>
<dbReference type="PROSITE" id="PS00233">
    <property type="entry name" value="CHIT_BIND_RR_1"/>
    <property type="match status" value="1"/>
</dbReference>
<dbReference type="InterPro" id="IPR000618">
    <property type="entry name" value="Insect_cuticle"/>
</dbReference>
<reference evidence="3" key="1">
    <citation type="submission" date="2020-11" db="EMBL/GenBank/DDBJ databases">
        <authorList>
            <person name="Tran Van P."/>
        </authorList>
    </citation>
    <scope>NUCLEOTIDE SEQUENCE</scope>
</reference>
<evidence type="ECO:0000256" key="2">
    <source>
        <dbReference type="PROSITE-ProRule" id="PRU00497"/>
    </source>
</evidence>
<dbReference type="AlphaFoldDB" id="A0A7R9DTW7"/>
<dbReference type="GO" id="GO:0062129">
    <property type="term" value="C:chitin-based extracellular matrix"/>
    <property type="evidence" value="ECO:0007669"/>
    <property type="project" value="TreeGrafter"/>
</dbReference>
<name>A0A7R9DTW7_TIMPO</name>
<dbReference type="PANTHER" id="PTHR10380">
    <property type="entry name" value="CUTICLE PROTEIN"/>
    <property type="match status" value="1"/>
</dbReference>